<evidence type="ECO:0000313" key="1">
    <source>
        <dbReference type="EMBL" id="SKA59007.1"/>
    </source>
</evidence>
<dbReference type="NCBIfam" id="TIGR02552">
    <property type="entry name" value="LcrH_SycD"/>
    <property type="match status" value="1"/>
</dbReference>
<dbReference type="Proteomes" id="UP000242432">
    <property type="component" value="Unassembled WGS sequence"/>
</dbReference>
<dbReference type="STRING" id="83771.SAMN02910357_01260"/>
<dbReference type="AlphaFoldDB" id="A0A1T4V2C1"/>
<dbReference type="PIRSF" id="PIRSF003165">
    <property type="entry name" value="Chaperone_SicA"/>
    <property type="match status" value="1"/>
</dbReference>
<dbReference type="PRINTS" id="PR01595">
    <property type="entry name" value="SYCDCHAPRONE"/>
</dbReference>
<gene>
    <name evidence="1" type="ORF">SAMN02745213_00572</name>
</gene>
<dbReference type="InterPro" id="IPR016379">
    <property type="entry name" value="T3SS_Ca_resp_chp_LcrH/SycD_sub"/>
</dbReference>
<dbReference type="Gene3D" id="1.25.40.10">
    <property type="entry name" value="Tetratricopeptide repeat domain"/>
    <property type="match status" value="1"/>
</dbReference>
<name>A0A1T4V2C1_9GAMM</name>
<protein>
    <submittedName>
        <fullName evidence="1">Type III secretion low calcium response chaperone LcrH/SycD</fullName>
    </submittedName>
</protein>
<dbReference type="RefSeq" id="WP_078928141.1">
    <property type="nucleotide sequence ID" value="NZ_FUXX01000006.1"/>
</dbReference>
<dbReference type="EMBL" id="FUXX01000006">
    <property type="protein sequence ID" value="SKA59007.1"/>
    <property type="molecule type" value="Genomic_DNA"/>
</dbReference>
<organism evidence="1 2">
    <name type="scientific">Succinivibrio dextrinosolvens DSM 3072</name>
    <dbReference type="NCBI Taxonomy" id="1123324"/>
    <lineage>
        <taxon>Bacteria</taxon>
        <taxon>Pseudomonadati</taxon>
        <taxon>Pseudomonadota</taxon>
        <taxon>Gammaproteobacteria</taxon>
        <taxon>Aeromonadales</taxon>
        <taxon>Succinivibrionaceae</taxon>
        <taxon>Succinivibrio</taxon>
    </lineage>
</organism>
<evidence type="ECO:0000313" key="2">
    <source>
        <dbReference type="Proteomes" id="UP000242432"/>
    </source>
</evidence>
<proteinExistence type="predicted"/>
<dbReference type="SUPFAM" id="SSF48452">
    <property type="entry name" value="TPR-like"/>
    <property type="match status" value="1"/>
</dbReference>
<sequence>MTEEEFQKNLDKYDFLLDGIPEKEAVKSAVALFQKGATLGELVGLDSDKLEIMYAYAYNLYSSGQYADSEKIFRALVVYDGSKTKYWVGLAACRENQKAYAEAAELYAMGATMGGLEDPEPMYYSALCRLKADQKENAIAALEFIDIMGKGNKPHDLQIKAKAKAMLETLKQVENK</sequence>
<dbReference type="InterPro" id="IPR005415">
    <property type="entry name" value="T3SS_Ca_resp_chp_LcrH/SycD"/>
</dbReference>
<accession>A0A1T4V2C1</accession>
<reference evidence="2" key="1">
    <citation type="submission" date="2017-02" db="EMBL/GenBank/DDBJ databases">
        <authorList>
            <person name="Varghese N."/>
            <person name="Submissions S."/>
        </authorList>
    </citation>
    <scope>NUCLEOTIDE SEQUENCE [LARGE SCALE GENOMIC DNA]</scope>
    <source>
        <strain evidence="2">DSM 3072</strain>
    </source>
</reference>
<dbReference type="InterPro" id="IPR011990">
    <property type="entry name" value="TPR-like_helical_dom_sf"/>
</dbReference>
<keyword evidence="2" id="KW-1185">Reference proteome</keyword>